<proteinExistence type="predicted"/>
<evidence type="ECO:0000313" key="2">
    <source>
        <dbReference type="Proteomes" id="UP000551709"/>
    </source>
</evidence>
<evidence type="ECO:0000313" key="1">
    <source>
        <dbReference type="EMBL" id="UPT86467.1"/>
    </source>
</evidence>
<protein>
    <submittedName>
        <fullName evidence="1">Uncharacterized protein</fullName>
    </submittedName>
</protein>
<reference evidence="1" key="2">
    <citation type="submission" date="2022-04" db="EMBL/GenBank/DDBJ databases">
        <authorList>
            <person name="Bromfield E.S.P."/>
            <person name="Cloutier S."/>
        </authorList>
    </citation>
    <scope>NUCLEOTIDE SEQUENCE</scope>
    <source>
        <strain evidence="1">1S5</strain>
    </source>
</reference>
<reference evidence="1" key="1">
    <citation type="journal article" date="2017" name="Syst. Appl. Microbiol.">
        <title>Soybeans inoculated with root zone soils of Canadian native legumes harbour diverse and novel Bradyrhizobium spp. that possess agricultural potential.</title>
        <authorList>
            <person name="Bromfield E.S.P."/>
            <person name="Cloutier S."/>
            <person name="Tambong J.T."/>
            <person name="Tran Thi T.V."/>
        </authorList>
    </citation>
    <scope>NUCLEOTIDE SEQUENCE</scope>
    <source>
        <strain evidence="1">1S5</strain>
    </source>
</reference>
<dbReference type="Proteomes" id="UP000551709">
    <property type="component" value="Chromosome"/>
</dbReference>
<dbReference type="AlphaFoldDB" id="A0A8T5UYP5"/>
<dbReference type="RefSeq" id="WP_224580607.1">
    <property type="nucleotide sequence ID" value="NZ_CP096251.1"/>
</dbReference>
<organism evidence="1 2">
    <name type="scientific">Bradyrhizobium barranii subsp. apii</name>
    <dbReference type="NCBI Taxonomy" id="2819348"/>
    <lineage>
        <taxon>Bacteria</taxon>
        <taxon>Pseudomonadati</taxon>
        <taxon>Pseudomonadota</taxon>
        <taxon>Alphaproteobacteria</taxon>
        <taxon>Hyphomicrobiales</taxon>
        <taxon>Nitrobacteraceae</taxon>
        <taxon>Bradyrhizobium</taxon>
        <taxon>Bradyrhizobium barranii</taxon>
    </lineage>
</organism>
<accession>A0A8T5UYP5</accession>
<sequence length="99" mass="10249">MARTSGLAAGFLRGVDRRIDAHTMVAGLGVPSPSAQASSSSESIPASLACELSARAINALDLARKMPSGDKRTVAMRRAAILGNAAEILTYFSAAKDRC</sequence>
<dbReference type="EMBL" id="CP096255">
    <property type="protein sequence ID" value="UPT86467.1"/>
    <property type="molecule type" value="Genomic_DNA"/>
</dbReference>
<name>A0A8T5UYP5_9BRAD</name>
<gene>
    <name evidence="1" type="ORF">HAP41_0000040485</name>
</gene>